<comment type="caution">
    <text evidence="2">The sequence shown here is derived from an EMBL/GenBank/DDBJ whole genome shotgun (WGS) entry which is preliminary data.</text>
</comment>
<dbReference type="PANTHER" id="PTHR10285">
    <property type="entry name" value="URIDINE KINASE"/>
    <property type="match status" value="1"/>
</dbReference>
<keyword evidence="3" id="KW-1185">Reference proteome</keyword>
<keyword evidence="2" id="KW-0808">Transferase</keyword>
<protein>
    <submittedName>
        <fullName evidence="2">Uridine kinase</fullName>
    </submittedName>
</protein>
<dbReference type="SUPFAM" id="SSF52540">
    <property type="entry name" value="P-loop containing nucleoside triphosphate hydrolases"/>
    <property type="match status" value="1"/>
</dbReference>
<gene>
    <name evidence="2" type="ORF">ACFOOG_04930</name>
</gene>
<reference evidence="3" key="1">
    <citation type="journal article" date="2019" name="Int. J. Syst. Evol. Microbiol.">
        <title>The Global Catalogue of Microorganisms (GCM) 10K type strain sequencing project: providing services to taxonomists for standard genome sequencing and annotation.</title>
        <authorList>
            <consortium name="The Broad Institute Genomics Platform"/>
            <consortium name="The Broad Institute Genome Sequencing Center for Infectious Disease"/>
            <person name="Wu L."/>
            <person name="Ma J."/>
        </authorList>
    </citation>
    <scope>NUCLEOTIDE SEQUENCE [LARGE SCALE GENOMIC DNA]</scope>
    <source>
        <strain evidence="3">IBRC 10765</strain>
    </source>
</reference>
<dbReference type="InterPro" id="IPR006083">
    <property type="entry name" value="PRK/URK"/>
</dbReference>
<organism evidence="2 3">
    <name type="scientific">Saccharospirillum mangrovi</name>
    <dbReference type="NCBI Taxonomy" id="2161747"/>
    <lineage>
        <taxon>Bacteria</taxon>
        <taxon>Pseudomonadati</taxon>
        <taxon>Pseudomonadota</taxon>
        <taxon>Gammaproteobacteria</taxon>
        <taxon>Oceanospirillales</taxon>
        <taxon>Saccharospirillaceae</taxon>
        <taxon>Saccharospirillum</taxon>
    </lineage>
</organism>
<evidence type="ECO:0000259" key="1">
    <source>
        <dbReference type="Pfam" id="PF00485"/>
    </source>
</evidence>
<dbReference type="GO" id="GO:0016301">
    <property type="term" value="F:kinase activity"/>
    <property type="evidence" value="ECO:0007669"/>
    <property type="project" value="UniProtKB-KW"/>
</dbReference>
<keyword evidence="2" id="KW-0418">Kinase</keyword>
<evidence type="ECO:0000313" key="3">
    <source>
        <dbReference type="Proteomes" id="UP001595617"/>
    </source>
</evidence>
<sequence>MMSVNAKVAKVVQLVESRLIPGQRLMLAIAGPPGSGKSTLADVVVHHLNSRQDPAYAAALLPMDGFHLDNHILREYGLLNRKGAPNTFDAPGLLSLLKQVRQQTGTLYYPLFDREQDRSLPKAGTLRRDIPIVIVEGNYLLLDAPVWREISQCFDATVFLHTPLPVLKERLLNRWIGFGFSAQDAELKAQDNDLLNAELVIQDSIHADLTLD</sequence>
<accession>A0ABV7ZVD0</accession>
<name>A0ABV7ZVD0_9GAMM</name>
<proteinExistence type="predicted"/>
<dbReference type="Gene3D" id="3.40.50.300">
    <property type="entry name" value="P-loop containing nucleotide triphosphate hydrolases"/>
    <property type="match status" value="3"/>
</dbReference>
<feature type="domain" description="Phosphoribulokinase/uridine kinase" evidence="1">
    <location>
        <begin position="27"/>
        <end position="166"/>
    </location>
</feature>
<dbReference type="InterPro" id="IPR027417">
    <property type="entry name" value="P-loop_NTPase"/>
</dbReference>
<evidence type="ECO:0000313" key="2">
    <source>
        <dbReference type="EMBL" id="MFC3852174.1"/>
    </source>
</evidence>
<dbReference type="RefSeq" id="WP_380694026.1">
    <property type="nucleotide sequence ID" value="NZ_JBHRYR010000002.1"/>
</dbReference>
<dbReference type="EMBL" id="JBHRYR010000002">
    <property type="protein sequence ID" value="MFC3852174.1"/>
    <property type="molecule type" value="Genomic_DNA"/>
</dbReference>
<dbReference type="Proteomes" id="UP001595617">
    <property type="component" value="Unassembled WGS sequence"/>
</dbReference>
<dbReference type="Pfam" id="PF00485">
    <property type="entry name" value="PRK"/>
    <property type="match status" value="1"/>
</dbReference>